<dbReference type="RefSeq" id="WP_204630546.1">
    <property type="nucleotide sequence ID" value="NZ_BSOC01000007.1"/>
</dbReference>
<keyword evidence="2" id="KW-1185">Reference proteome</keyword>
<evidence type="ECO:0000313" key="1">
    <source>
        <dbReference type="EMBL" id="MBM7128924.1"/>
    </source>
</evidence>
<dbReference type="Proteomes" id="UP001430193">
    <property type="component" value="Unassembled WGS sequence"/>
</dbReference>
<name>A0ABS2KCV0_9GAMM</name>
<gene>
    <name evidence="1" type="ORF">ISS99_05250</name>
</gene>
<sequence>MDMFDWVDFEDGRARFSGGIRGWDELGHETFCVELNGDPRYGEAVTVFEQEGDNFGLEIISFGYHSTGYVGMPASTRAPFSAVDIEKIKSMVTRLADIVSQCDHPPFVLSRGITSRYTGKVVFQDGWINAMT</sequence>
<comment type="caution">
    <text evidence="1">The sequence shown here is derived from an EMBL/GenBank/DDBJ whole genome shotgun (WGS) entry which is preliminary data.</text>
</comment>
<dbReference type="EMBL" id="JADIKF010000036">
    <property type="protein sequence ID" value="MBM7128924.1"/>
    <property type="molecule type" value="Genomic_DNA"/>
</dbReference>
<accession>A0ABS2KCV0</accession>
<protein>
    <submittedName>
        <fullName evidence="1">Uncharacterized protein</fullName>
    </submittedName>
</protein>
<evidence type="ECO:0000313" key="2">
    <source>
        <dbReference type="Proteomes" id="UP001430193"/>
    </source>
</evidence>
<proteinExistence type="predicted"/>
<organism evidence="1 2">
    <name type="scientific">Dyella mobilis</name>
    <dbReference type="NCBI Taxonomy" id="1849582"/>
    <lineage>
        <taxon>Bacteria</taxon>
        <taxon>Pseudomonadati</taxon>
        <taxon>Pseudomonadota</taxon>
        <taxon>Gammaproteobacteria</taxon>
        <taxon>Lysobacterales</taxon>
        <taxon>Rhodanobacteraceae</taxon>
        <taxon>Dyella</taxon>
    </lineage>
</organism>
<reference evidence="1" key="1">
    <citation type="submission" date="2020-10" db="EMBL/GenBank/DDBJ databases">
        <title>Phylogeny of dyella-like bacteria.</title>
        <authorList>
            <person name="Fu J."/>
        </authorList>
    </citation>
    <scope>NUCLEOTIDE SEQUENCE</scope>
    <source>
        <strain evidence="1">DHON07</strain>
    </source>
</reference>